<proteinExistence type="predicted"/>
<dbReference type="Gene3D" id="3.90.190.10">
    <property type="entry name" value="Protein tyrosine phosphatase superfamily"/>
    <property type="match status" value="1"/>
</dbReference>
<dbReference type="GeneID" id="98174919"/>
<dbReference type="InterPro" id="IPR029021">
    <property type="entry name" value="Prot-tyrosine_phosphatase-like"/>
</dbReference>
<accession>A0ABQ0G898</accession>
<reference evidence="2 3" key="1">
    <citation type="submission" date="2024-09" db="EMBL/GenBank/DDBJ databases">
        <title>Itraconazole resistance in Madurella fahalii resulting from another homologue of gene encoding cytochrome P450 14-alpha sterol demethylase (CYP51).</title>
        <authorList>
            <person name="Yoshioka I."/>
            <person name="Fahal A.H."/>
            <person name="Kaneko S."/>
            <person name="Yaguchi T."/>
        </authorList>
    </citation>
    <scope>NUCLEOTIDE SEQUENCE [LARGE SCALE GENOMIC DNA]</scope>
    <source>
        <strain evidence="2 3">IFM 68171</strain>
    </source>
</reference>
<evidence type="ECO:0000313" key="3">
    <source>
        <dbReference type="Proteomes" id="UP001628179"/>
    </source>
</evidence>
<dbReference type="SUPFAM" id="SSF52799">
    <property type="entry name" value="(Phosphotyrosine protein) phosphatases II"/>
    <property type="match status" value="1"/>
</dbReference>
<comment type="caution">
    <text evidence="2">The sequence shown here is derived from an EMBL/GenBank/DDBJ whole genome shotgun (WGS) entry which is preliminary data.</text>
</comment>
<protein>
    <submittedName>
        <fullName evidence="2">Tyrosine specific protein phosphatases domain-containing protein</fullName>
    </submittedName>
</protein>
<dbReference type="Proteomes" id="UP001628179">
    <property type="component" value="Unassembled WGS sequence"/>
</dbReference>
<dbReference type="PROSITE" id="PS00383">
    <property type="entry name" value="TYR_PHOSPHATASE_1"/>
    <property type="match status" value="1"/>
</dbReference>
<dbReference type="EMBL" id="BAAFSV010000002">
    <property type="protein sequence ID" value="GAB1313966.1"/>
    <property type="molecule type" value="Genomic_DNA"/>
</dbReference>
<feature type="domain" description="Tyrosine specific protein phosphatases" evidence="1">
    <location>
        <begin position="149"/>
        <end position="215"/>
    </location>
</feature>
<dbReference type="Pfam" id="PF13350">
    <property type="entry name" value="Y_phosphatase3"/>
    <property type="match status" value="1"/>
</dbReference>
<name>A0ABQ0G898_9PEZI</name>
<dbReference type="InterPro" id="IPR000387">
    <property type="entry name" value="Tyr_Pase_dom"/>
</dbReference>
<evidence type="ECO:0000313" key="2">
    <source>
        <dbReference type="EMBL" id="GAB1313966.1"/>
    </source>
</evidence>
<dbReference type="PANTHER" id="PTHR31126">
    <property type="entry name" value="TYROSINE-PROTEIN PHOSPHATASE"/>
    <property type="match status" value="1"/>
</dbReference>
<dbReference type="PROSITE" id="PS50056">
    <property type="entry name" value="TYR_PHOSPHATASE_2"/>
    <property type="match status" value="1"/>
</dbReference>
<dbReference type="PANTHER" id="PTHR31126:SF73">
    <property type="entry name" value="TYROSINE SPECIFIC PROTEIN PHOSPHATASES DOMAIN-CONTAINING PROTEIN"/>
    <property type="match status" value="1"/>
</dbReference>
<gene>
    <name evidence="2" type="ORF">MFIFM68171_04176</name>
</gene>
<sequence>MEAIDLLNLAQTDVTRPLPPSVLLAALQQPPFVSLPGSFNTRDLGLLPGSPIRPGLVYRSGGFLAPNLPAEAPAAIVGKLGIKRIFDLRSAKEHERQPDPAIAGAETVWTRPGEEDGVIKVEDFVEEGGAKGYAEMYMDLLRVYAGAFKAVLEYVRDCEAQGESGGFMFHCTAGRDRTGIMAGLLLSLAGASPETVALDYILSRIGTEPAREQLITLVLKGTGAESTEAPGFHNLCNLKISYWEAFVKVVEQEHGGFEGYVKRTLGFSDADLAKIKRNLVLEN</sequence>
<dbReference type="InterPro" id="IPR026893">
    <property type="entry name" value="Tyr/Ser_Pase_IphP-type"/>
</dbReference>
<keyword evidence="3" id="KW-1185">Reference proteome</keyword>
<evidence type="ECO:0000259" key="1">
    <source>
        <dbReference type="PROSITE" id="PS50056"/>
    </source>
</evidence>
<organism evidence="2 3">
    <name type="scientific">Madurella fahalii</name>
    <dbReference type="NCBI Taxonomy" id="1157608"/>
    <lineage>
        <taxon>Eukaryota</taxon>
        <taxon>Fungi</taxon>
        <taxon>Dikarya</taxon>
        <taxon>Ascomycota</taxon>
        <taxon>Pezizomycotina</taxon>
        <taxon>Sordariomycetes</taxon>
        <taxon>Sordariomycetidae</taxon>
        <taxon>Sordariales</taxon>
        <taxon>Sordariales incertae sedis</taxon>
        <taxon>Madurella</taxon>
    </lineage>
</organism>
<dbReference type="InterPro" id="IPR016130">
    <property type="entry name" value="Tyr_Pase_AS"/>
</dbReference>
<dbReference type="RefSeq" id="XP_070915697.1">
    <property type="nucleotide sequence ID" value="XM_071059596.1"/>
</dbReference>